<organism evidence="1 2">
    <name type="scientific">Rhodococcus artemisiae</name>
    <dbReference type="NCBI Taxonomy" id="714159"/>
    <lineage>
        <taxon>Bacteria</taxon>
        <taxon>Bacillati</taxon>
        <taxon>Actinomycetota</taxon>
        <taxon>Actinomycetes</taxon>
        <taxon>Mycobacteriales</taxon>
        <taxon>Nocardiaceae</taxon>
        <taxon>Rhodococcus</taxon>
    </lineage>
</organism>
<comment type="caution">
    <text evidence="1">The sequence shown here is derived from an EMBL/GenBank/DDBJ whole genome shotgun (WGS) entry which is preliminary data.</text>
</comment>
<gene>
    <name evidence="1" type="ORF">Q7514_08055</name>
</gene>
<name>A0ABU7L7G9_9NOCA</name>
<protein>
    <submittedName>
        <fullName evidence="1">Uncharacterized protein</fullName>
    </submittedName>
</protein>
<proteinExistence type="predicted"/>
<keyword evidence="2" id="KW-1185">Reference proteome</keyword>
<dbReference type="RefSeq" id="WP_330133077.1">
    <property type="nucleotide sequence ID" value="NZ_JAUTXY010000003.1"/>
</dbReference>
<sequence length="184" mass="20935">MRTPESGTDLPLRDTRYRELELYPEFDFVTAWLRDYVRSTIDNARISEREYWSVVCLPSVGASDEGHRMISVHAGDQEIACLYVDTSVREDRQVGGFVTVDTRVLEQSCGADIDRITESSPALSVHRSGDQVSIGWSETPASREQFDALPWRPAAHELVRRLMQNGRNYWADAHCPQLAMFALE</sequence>
<reference evidence="1 2" key="1">
    <citation type="submission" date="2023-07" db="EMBL/GenBank/DDBJ databases">
        <authorList>
            <person name="Girao M."/>
            <person name="Carvalho M.F."/>
        </authorList>
    </citation>
    <scope>NUCLEOTIDE SEQUENCE [LARGE SCALE GENOMIC DNA]</scope>
    <source>
        <strain evidence="1 2">YIM65754</strain>
    </source>
</reference>
<evidence type="ECO:0000313" key="1">
    <source>
        <dbReference type="EMBL" id="MEE2057482.1"/>
    </source>
</evidence>
<dbReference type="Proteomes" id="UP001336020">
    <property type="component" value="Unassembled WGS sequence"/>
</dbReference>
<evidence type="ECO:0000313" key="2">
    <source>
        <dbReference type="Proteomes" id="UP001336020"/>
    </source>
</evidence>
<dbReference type="EMBL" id="JAUTXY010000003">
    <property type="protein sequence ID" value="MEE2057482.1"/>
    <property type="molecule type" value="Genomic_DNA"/>
</dbReference>
<accession>A0ABU7L7G9</accession>